<dbReference type="AlphaFoldDB" id="A0A7D5R267"/>
<gene>
    <name evidence="1" type="ORF">C5F50_09100</name>
</gene>
<keyword evidence="2" id="KW-1185">Reference proteome</keyword>
<dbReference type="OrthoDB" id="10547at2157"/>
<dbReference type="GeneID" id="56068259"/>
<evidence type="ECO:0000313" key="2">
    <source>
        <dbReference type="Proteomes" id="UP000509478"/>
    </source>
</evidence>
<dbReference type="Proteomes" id="UP000509478">
    <property type="component" value="Chromosome"/>
</dbReference>
<dbReference type="RefSeq" id="WP_179371087.1">
    <property type="nucleotide sequence ID" value="NZ_CP026995.1"/>
</dbReference>
<accession>A0A7D5R267</accession>
<sequence>MKKKKIQNIIIAVIAVLIIGAIAAYNFSVEQTKQKGLQFGTELEQIQEDVKELQTKFYSEKTRWEEGDITKEELLEFYEKHLKDFEEIISRYDELSPPEIFKSSADLLKLSSEVQLESDSQFIEWIKTGDESAKIRSDTQIQESLEYEMLGLVEFYSAKTGVKNYDEPEKFEAPQTGLTQKVIQISENMKNKCDKKYRNELGEFDSGQMEIEWFNCTNEAKKWKIEHLP</sequence>
<dbReference type="KEGG" id="nue:C5F50_09100"/>
<proteinExistence type="predicted"/>
<protein>
    <submittedName>
        <fullName evidence="1">Uncharacterized protein</fullName>
    </submittedName>
</protein>
<name>A0A7D5R267_9ARCH</name>
<dbReference type="EMBL" id="CP026995">
    <property type="protein sequence ID" value="QLH07216.1"/>
    <property type="molecule type" value="Genomic_DNA"/>
</dbReference>
<reference evidence="1 2" key="1">
    <citation type="submission" date="2018-02" db="EMBL/GenBank/DDBJ databases">
        <title>Complete genome of Nitrosopumilus ureaphilus PS0.</title>
        <authorList>
            <person name="Qin W."/>
            <person name="Zheng Y."/>
            <person name="Stahl D.A."/>
        </authorList>
    </citation>
    <scope>NUCLEOTIDE SEQUENCE [LARGE SCALE GENOMIC DNA]</scope>
    <source>
        <strain evidence="1 2">PS0</strain>
    </source>
</reference>
<evidence type="ECO:0000313" key="1">
    <source>
        <dbReference type="EMBL" id="QLH07216.1"/>
    </source>
</evidence>
<organism evidence="1 2">
    <name type="scientific">Nitrosopumilus ureiphilus</name>
    <dbReference type="NCBI Taxonomy" id="1470067"/>
    <lineage>
        <taxon>Archaea</taxon>
        <taxon>Nitrososphaerota</taxon>
        <taxon>Nitrososphaeria</taxon>
        <taxon>Nitrosopumilales</taxon>
        <taxon>Nitrosopumilaceae</taxon>
        <taxon>Nitrosopumilus</taxon>
    </lineage>
</organism>